<keyword evidence="2" id="KW-1185">Reference proteome</keyword>
<sequence length="189" mass="21241">MSGHIANHSSYLSDEFLISCGTVTLDIKANKVLLVRVRKVTDAGPIYETILPRSPKLRREPCKAAALRATFEQTGVQVQPLPAGHFTLAADPQSRQRSQEGLLTEPIGIIQTIFEDGIEIIFFYVAWADSTIPHIQMVWPEGVDFQPSWQDLDDANYFLSRGYERRMLEEAMRAVVRALRLVTNALMPA</sequence>
<proteinExistence type="predicted"/>
<dbReference type="InterPro" id="IPR015797">
    <property type="entry name" value="NUDIX_hydrolase-like_dom_sf"/>
</dbReference>
<dbReference type="OMA" id="IAVSHRM"/>
<organism evidence="1 2">
    <name type="scientific">Fusarium poae</name>
    <dbReference type="NCBI Taxonomy" id="36050"/>
    <lineage>
        <taxon>Eukaryota</taxon>
        <taxon>Fungi</taxon>
        <taxon>Dikarya</taxon>
        <taxon>Ascomycota</taxon>
        <taxon>Pezizomycotina</taxon>
        <taxon>Sordariomycetes</taxon>
        <taxon>Hypocreomycetidae</taxon>
        <taxon>Hypocreales</taxon>
        <taxon>Nectriaceae</taxon>
        <taxon>Fusarium</taxon>
    </lineage>
</organism>
<dbReference type="Proteomes" id="UP000091967">
    <property type="component" value="Unassembled WGS sequence"/>
</dbReference>
<dbReference type="SUPFAM" id="SSF55811">
    <property type="entry name" value="Nudix"/>
    <property type="match status" value="1"/>
</dbReference>
<dbReference type="AlphaFoldDB" id="A0A1B8AZM0"/>
<gene>
    <name evidence="1" type="ORF">FPOA_06471</name>
</gene>
<evidence type="ECO:0000313" key="2">
    <source>
        <dbReference type="Proteomes" id="UP000091967"/>
    </source>
</evidence>
<evidence type="ECO:0000313" key="1">
    <source>
        <dbReference type="EMBL" id="OBS25938.1"/>
    </source>
</evidence>
<accession>A0A1B8AZM0</accession>
<dbReference type="EMBL" id="LYXU01000002">
    <property type="protein sequence ID" value="OBS25938.1"/>
    <property type="molecule type" value="Genomic_DNA"/>
</dbReference>
<evidence type="ECO:0008006" key="3">
    <source>
        <dbReference type="Google" id="ProtNLM"/>
    </source>
</evidence>
<name>A0A1B8AZM0_FUSPO</name>
<protein>
    <recommendedName>
        <fullName evidence="3">Nudix hydrolase domain-containing protein</fullName>
    </recommendedName>
</protein>
<comment type="caution">
    <text evidence="1">The sequence shown here is derived from an EMBL/GenBank/DDBJ whole genome shotgun (WGS) entry which is preliminary data.</text>
</comment>
<reference evidence="1 2" key="1">
    <citation type="submission" date="2016-06" db="EMBL/GenBank/DDBJ databases">
        <title>Living apart together: crosstalk between the core and supernumerary genomes in a fungal plant pathogen.</title>
        <authorList>
            <person name="Vanheule A."/>
            <person name="Audenaert K."/>
            <person name="Warris S."/>
            <person name="Van De Geest H."/>
            <person name="Schijlen E."/>
            <person name="Hofte M."/>
            <person name="De Saeger S."/>
            <person name="Haesaert G."/>
            <person name="Waalwijk C."/>
            <person name="Van Der Lee T."/>
        </authorList>
    </citation>
    <scope>NUCLEOTIDE SEQUENCE [LARGE SCALE GENOMIC DNA]</scope>
    <source>
        <strain evidence="1 2">2516</strain>
    </source>
</reference>